<dbReference type="InterPro" id="IPR006162">
    <property type="entry name" value="Ppantetheine_attach_site"/>
</dbReference>
<dbReference type="GO" id="GO:0016874">
    <property type="term" value="F:ligase activity"/>
    <property type="evidence" value="ECO:0007669"/>
    <property type="project" value="UniProtKB-KW"/>
</dbReference>
<dbReference type="VEuPathDB" id="FungiDB:PEXP_071900"/>
<dbReference type="InterPro" id="IPR023213">
    <property type="entry name" value="CAT-like_dom_sf"/>
</dbReference>
<dbReference type="Gene3D" id="3.40.50.12780">
    <property type="entry name" value="N-terminal domain of ligase-like"/>
    <property type="match status" value="2"/>
</dbReference>
<evidence type="ECO:0000313" key="8">
    <source>
        <dbReference type="Proteomes" id="UP000030143"/>
    </source>
</evidence>
<dbReference type="InterPro" id="IPR020845">
    <property type="entry name" value="AMP-binding_CS"/>
</dbReference>
<dbReference type="InterPro" id="IPR036736">
    <property type="entry name" value="ACP-like_sf"/>
</dbReference>
<dbReference type="SUPFAM" id="SSF56801">
    <property type="entry name" value="Acetyl-CoA synthetase-like"/>
    <property type="match status" value="2"/>
</dbReference>
<dbReference type="GO" id="GO:0031177">
    <property type="term" value="F:phosphopantetheine binding"/>
    <property type="evidence" value="ECO:0007669"/>
    <property type="project" value="InterPro"/>
</dbReference>
<keyword evidence="1" id="KW-0596">Phosphopantetheine</keyword>
<comment type="caution">
    <text evidence="7">The sequence shown here is derived from an EMBL/GenBank/DDBJ whole genome shotgun (WGS) entry which is preliminary data.</text>
</comment>
<dbReference type="GO" id="GO:0044550">
    <property type="term" value="P:secondary metabolite biosynthetic process"/>
    <property type="evidence" value="ECO:0007669"/>
    <property type="project" value="TreeGrafter"/>
</dbReference>
<keyword evidence="2" id="KW-0597">Phosphoprotein</keyword>
<evidence type="ECO:0000259" key="6">
    <source>
        <dbReference type="PROSITE" id="PS50075"/>
    </source>
</evidence>
<dbReference type="Gene3D" id="1.10.1200.10">
    <property type="entry name" value="ACP-like"/>
    <property type="match status" value="3"/>
</dbReference>
<accession>A0A0A2KV59</accession>
<name>A0A0A2KV59_PENEN</name>
<dbReference type="PANTHER" id="PTHR45527:SF11">
    <property type="entry name" value="NONRIBOSOMAL PEPTIDE SYNTHETASE 5"/>
    <property type="match status" value="1"/>
</dbReference>
<evidence type="ECO:0000256" key="1">
    <source>
        <dbReference type="ARBA" id="ARBA00022450"/>
    </source>
</evidence>
<dbReference type="Gene3D" id="3.30.300.30">
    <property type="match status" value="2"/>
</dbReference>
<dbReference type="Gene3D" id="3.30.559.10">
    <property type="entry name" value="Chloramphenicol acetyltransferase-like domain"/>
    <property type="match status" value="2"/>
</dbReference>
<dbReference type="SMART" id="SM00823">
    <property type="entry name" value="PKS_PP"/>
    <property type="match status" value="3"/>
</dbReference>
<gene>
    <name evidence="7" type="ORF">PEX2_011780</name>
</gene>
<dbReference type="GO" id="GO:0005737">
    <property type="term" value="C:cytoplasm"/>
    <property type="evidence" value="ECO:0007669"/>
    <property type="project" value="TreeGrafter"/>
</dbReference>
<organism evidence="7 8">
    <name type="scientific">Penicillium expansum</name>
    <name type="common">Blue mold rot fungus</name>
    <dbReference type="NCBI Taxonomy" id="27334"/>
    <lineage>
        <taxon>Eukaryota</taxon>
        <taxon>Fungi</taxon>
        <taxon>Dikarya</taxon>
        <taxon>Ascomycota</taxon>
        <taxon>Pezizomycotina</taxon>
        <taxon>Eurotiomycetes</taxon>
        <taxon>Eurotiomycetidae</taxon>
        <taxon>Eurotiales</taxon>
        <taxon>Aspergillaceae</taxon>
        <taxon>Penicillium</taxon>
    </lineage>
</organism>
<dbReference type="GeneID" id="27673874"/>
<dbReference type="STRING" id="27334.A0A0A2KV59"/>
<dbReference type="OrthoDB" id="416786at2759"/>
<evidence type="ECO:0000256" key="2">
    <source>
        <dbReference type="ARBA" id="ARBA00022553"/>
    </source>
</evidence>
<evidence type="ECO:0000256" key="4">
    <source>
        <dbReference type="ARBA" id="ARBA00022737"/>
    </source>
</evidence>
<dbReference type="PROSITE" id="PS00012">
    <property type="entry name" value="PHOSPHOPANTETHEINE"/>
    <property type="match status" value="1"/>
</dbReference>
<dbReference type="InterPro" id="IPR042099">
    <property type="entry name" value="ANL_N_sf"/>
</dbReference>
<dbReference type="EMBL" id="JQFZ01000002">
    <property type="protein sequence ID" value="KGO63389.1"/>
    <property type="molecule type" value="Genomic_DNA"/>
</dbReference>
<keyword evidence="3 7" id="KW-0436">Ligase</keyword>
<dbReference type="CDD" id="cd19537">
    <property type="entry name" value="C_NRPS-like"/>
    <property type="match status" value="1"/>
</dbReference>
<keyword evidence="8" id="KW-1185">Reference proteome</keyword>
<dbReference type="PROSITE" id="PS50075">
    <property type="entry name" value="CARRIER"/>
    <property type="match status" value="3"/>
</dbReference>
<feature type="domain" description="Carrier" evidence="6">
    <location>
        <begin position="1580"/>
        <end position="1655"/>
    </location>
</feature>
<dbReference type="InterPro" id="IPR020806">
    <property type="entry name" value="PKS_PP-bd"/>
</dbReference>
<comment type="similarity">
    <text evidence="5">Belongs to the NRP synthetase family.</text>
</comment>
<evidence type="ECO:0000313" key="7">
    <source>
        <dbReference type="EMBL" id="KGO63389.1"/>
    </source>
</evidence>
<dbReference type="GO" id="GO:0043041">
    <property type="term" value="P:amino acid activation for nonribosomal peptide biosynthetic process"/>
    <property type="evidence" value="ECO:0007669"/>
    <property type="project" value="TreeGrafter"/>
</dbReference>
<dbReference type="PhylomeDB" id="A0A0A2KV59"/>
<dbReference type="HOGENOM" id="CLU_000022_0_5_1"/>
<dbReference type="Proteomes" id="UP000030143">
    <property type="component" value="Unassembled WGS sequence"/>
</dbReference>
<sequence length="2179" mass="241829">MQHKDSDLCELFAHSVRRSPNELAVDHESGSLTYTDLDAASTYLAQKLQQRGVEEGDIVCLLTEHGTLNIIALLAVLKAKACYVPLDRSSWSRERIENVLSSVDSQFLINTTGTSFEHIKYTIIHLQTVDIPRSTGSSEYAAEVSTINAPEALACIIFTSGSTGKPKGVMLSHRAIANYGHTSPFNMDVQAGDRVLHILSVAFDASTGMLFSILGNSGTVVPASMDTLYDKAQTCSILASTPSILATLPLPSSLPDSYLSVHTILLGGETPNGQILSHWLDFGVRILNAYGPTETTCASLMQEVEVSRETGTIRSSIIGSPMSQGPVYLLRNDLTLVDDYDTDGEIVISGIGLADGYYRDPALTAERFITWRGIRVYRTGDQGRWIRRNDGTRVMDFRGRSDRTVKNRGFLVNLAADVEEPLRMMGCGVSDVYASMIESRLVVLVTPASAELDRLRSEANSRLSSFHSPDHYCAAEQFPISPNGKIDSRAILKLLDHSQDQLLAASSAILYEGSTLDDSSMTSELSGDMATVVSECMYTALGLDIPPSQIDFNFFALGGNSLTALRFTSLCRERGISITTPDIYRHPTLRGVLRCAHALEPIPSAIESDCGNPTPQLSALREEVAAQLNLGKLLPLDIQIGRLTPLQLELAAPTLERNGTNTNQLQLTYPLSDAEHICDAWKRVIECEPVFRTQISLDIACGVQIQHALHPHHLKVSKVGSYICHPVEATFRRREDYDAALTDPALLSVGLGMRLDVMKLMPDDTGDKPGSKDAGEVTINWTAHHALLDGYSVGLILTKVQRAVQGQHLSMSPSFMDASGGLLAIQSQRDGEARRFWAGYLESVRSLPILNDQRRSQETNNIPYRAQEIRFSCADRLPQIQKLAEECKVTLATVYYTAWAMALAQYTGRHLVVVGAVFSGRETQLEYINTVGPLVATLPLLCQLRRDASIPQQLEAVMEGLATISAYAWSSSDQIGYRLDNLMATQYDFPPIESALVPKEERFFENTTFPISLLAEKDAGFRLVYDPAVHSDQHMQTLSQAMKSALNTLPDATTIGSWLDYAGSAFENLHHDSTLKMECGATQSHFNLETHIAKAFEVSADRHAHLVALEGPECTLSYAELDRLSNVVCNRLRQDVPNAQTVAIHADGSINWVVGIMGILKSGSAYCPLDPAYSMDRRLAVYTRSGADALLIPNACPTAMLKLPDIHILVVADLLSCSAFDAISHRPPLSAKANDDALIVFTSGTTGRPKGVPISHRGFLALQSNPEATMFSCPGRRIAQFMSPAFDYCANEVFSALLHGATLVLRDPSDPLAHLAKVDVSTITPSVLSALDPTEYPNLRMVYATGEPVTPGLLDRWAANRVFYNAYGPAECSICTSFTRLVPGQQVTIGKAVQTARMYILTPELHPVRDGTTGEIFLAGEQVMRGYIGDDQQTAHRVLPDPWHDGERMYRTGDYGYWTNDQQICYVGRLDRQVKVRGFRVELASVEMRMYEEEPQLIQAATMVVNDNLVAFVMPSSIDVAHLEQRLRETLQPSWVPQMITPLDEFPWTTNRKVDYQRLKEIGTLAVTKLSTPLTRPFLDHIAEGITGIWKILLPLVDDVELGPDDDFRRLGGHSILQMLLAARLASVYGISMTTRDVIEHPKLGEQALLVKSRQRQAPLSKELPTHKALPDHHLSELERQTWFQYLVASDVRSFNIPVLLHFDGKFDRQLLIQSLNAVLASRKLLRSNFIETSEGPIRVFRNNPPRVQECKLIYVAREIARGFDLARDELIRVFMDQQSLLLVTSHAIADLNSVQNLFRETAEVYRGSTAQVDRLNYLQASAWSRKATPEERHFWIRYLDGAPQRLPINRDLTQTSFEGTSRICHFDGTMIHGLTSLTRKYGVTKHQIVCAATAQMLQWLCATDDVVLGCPWENRTSDLERRSVGLFLDRLPLRIKTPPNANCVDILESMREASQKAVAYAIPFEQILDILHLPRTIRQHPIFEVMVTFHLKGAMEDCLDVDGLVVQREMCYAPGSKFLLMFEWTELEADHWVLRTEYDHHQIAPATINLIDQALRCVLEGFSLELSRSAIEKRLAHTFPETKEDSNSEGEGDDDTNALCDRLVGILRREMAACLGIDLADFPCSVSFFEAGGNSIDVWRLQRQLKRVGVDMPISTVFELPAAQALAWHLCKRVGWLG</sequence>
<feature type="domain" description="Carrier" evidence="6">
    <location>
        <begin position="527"/>
        <end position="600"/>
    </location>
</feature>
<evidence type="ECO:0000256" key="3">
    <source>
        <dbReference type="ARBA" id="ARBA00022598"/>
    </source>
</evidence>
<reference evidence="7 8" key="1">
    <citation type="journal article" date="2015" name="Mol. Plant Microbe Interact.">
        <title>Genome, transcriptome, and functional analyses of Penicillium expansum provide new insights into secondary metabolism and pathogenicity.</title>
        <authorList>
            <person name="Ballester A.R."/>
            <person name="Marcet-Houben M."/>
            <person name="Levin E."/>
            <person name="Sela N."/>
            <person name="Selma-Lazaro C."/>
            <person name="Carmona L."/>
            <person name="Wisniewski M."/>
            <person name="Droby S."/>
            <person name="Gonzalez-Candelas L."/>
            <person name="Gabaldon T."/>
        </authorList>
    </citation>
    <scope>NUCLEOTIDE SEQUENCE [LARGE SCALE GENOMIC DNA]</scope>
    <source>
        <strain evidence="7 8">MD-8</strain>
    </source>
</reference>
<dbReference type="InterPro" id="IPR045851">
    <property type="entry name" value="AMP-bd_C_sf"/>
</dbReference>
<dbReference type="PANTHER" id="PTHR45527">
    <property type="entry name" value="NONRIBOSOMAL PEPTIDE SYNTHETASE"/>
    <property type="match status" value="1"/>
</dbReference>
<dbReference type="InterPro" id="IPR000873">
    <property type="entry name" value="AMP-dep_synth/lig_dom"/>
</dbReference>
<dbReference type="Pfam" id="PF00501">
    <property type="entry name" value="AMP-binding"/>
    <property type="match status" value="2"/>
</dbReference>
<feature type="domain" description="Carrier" evidence="6">
    <location>
        <begin position="2099"/>
        <end position="2175"/>
    </location>
</feature>
<dbReference type="Pfam" id="PF00550">
    <property type="entry name" value="PP-binding"/>
    <property type="match status" value="3"/>
</dbReference>
<dbReference type="SUPFAM" id="SSF52777">
    <property type="entry name" value="CoA-dependent acyltransferases"/>
    <property type="match status" value="4"/>
</dbReference>
<dbReference type="InterPro" id="IPR009081">
    <property type="entry name" value="PP-bd_ACP"/>
</dbReference>
<dbReference type="SUPFAM" id="SSF47336">
    <property type="entry name" value="ACP-like"/>
    <property type="match status" value="3"/>
</dbReference>
<dbReference type="FunFam" id="3.40.50.12780:FF:000062">
    <property type="entry name" value="Nonribosomal peptide synthetase gliP"/>
    <property type="match status" value="1"/>
</dbReference>
<dbReference type="PROSITE" id="PS00455">
    <property type="entry name" value="AMP_BINDING"/>
    <property type="match status" value="2"/>
</dbReference>
<dbReference type="Pfam" id="PF00668">
    <property type="entry name" value="Condensation"/>
    <property type="match status" value="2"/>
</dbReference>
<evidence type="ECO:0000256" key="5">
    <source>
        <dbReference type="ARBA" id="ARBA00029454"/>
    </source>
</evidence>
<dbReference type="CDD" id="cd17653">
    <property type="entry name" value="A_NRPS_GliP_like"/>
    <property type="match status" value="1"/>
</dbReference>
<dbReference type="RefSeq" id="XP_016603809.1">
    <property type="nucleotide sequence ID" value="XM_016738455.1"/>
</dbReference>
<proteinExistence type="inferred from homology"/>
<keyword evidence="4" id="KW-0677">Repeat</keyword>
<dbReference type="InterPro" id="IPR001242">
    <property type="entry name" value="Condensation_dom"/>
</dbReference>
<dbReference type="Gene3D" id="3.30.559.30">
    <property type="entry name" value="Nonribosomal peptide synthetase, condensation domain"/>
    <property type="match status" value="2"/>
</dbReference>
<protein>
    <submittedName>
        <fullName evidence="7">AMP-dependent synthetase/ligase</fullName>
    </submittedName>
</protein>